<keyword evidence="2" id="KW-1185">Reference proteome</keyword>
<organism evidence="1 2">
    <name type="scientific">Lentzea kristufekii</name>
    <dbReference type="NCBI Taxonomy" id="3095430"/>
    <lineage>
        <taxon>Bacteria</taxon>
        <taxon>Bacillati</taxon>
        <taxon>Actinomycetota</taxon>
        <taxon>Actinomycetes</taxon>
        <taxon>Pseudonocardiales</taxon>
        <taxon>Pseudonocardiaceae</taxon>
        <taxon>Lentzea</taxon>
    </lineage>
</organism>
<protein>
    <submittedName>
        <fullName evidence="1">Uncharacterized protein</fullName>
    </submittedName>
</protein>
<accession>A0ABU4TNL8</accession>
<reference evidence="1 2" key="1">
    <citation type="submission" date="2023-11" db="EMBL/GenBank/DDBJ databases">
        <title>Lentzea sokolovensis, sp. nov., Lentzea kristufkii, sp. nov., and Lentzea miocenensis, sp. nov., rare actinobacteria from Sokolov Coal Basin, Miocene lacustrine sediment, Czech Republic.</title>
        <authorList>
            <person name="Lara A."/>
            <person name="Kotroba L."/>
            <person name="Nouioui I."/>
            <person name="Neumann-Schaal M."/>
            <person name="Mast Y."/>
            <person name="Chronakova A."/>
        </authorList>
    </citation>
    <scope>NUCLEOTIDE SEQUENCE [LARGE SCALE GENOMIC DNA]</scope>
    <source>
        <strain evidence="1 2">BCCO 10_0798</strain>
    </source>
</reference>
<dbReference type="RefSeq" id="WP_319983838.1">
    <property type="nucleotide sequence ID" value="NZ_JAXAVV010000004.1"/>
</dbReference>
<sequence>MLLGRWVAVVPSGGPGRCEAAVLSGVPDWQLMGSGRWTAVALGRPEERVAAVLPSGSGRWLVVLLVATAP</sequence>
<dbReference type="EMBL" id="JAXAVV010000004">
    <property type="protein sequence ID" value="MDX8049817.1"/>
    <property type="molecule type" value="Genomic_DNA"/>
</dbReference>
<dbReference type="Proteomes" id="UP001271792">
    <property type="component" value="Unassembled WGS sequence"/>
</dbReference>
<evidence type="ECO:0000313" key="1">
    <source>
        <dbReference type="EMBL" id="MDX8049817.1"/>
    </source>
</evidence>
<gene>
    <name evidence="1" type="ORF">SK571_10535</name>
</gene>
<comment type="caution">
    <text evidence="1">The sequence shown here is derived from an EMBL/GenBank/DDBJ whole genome shotgun (WGS) entry which is preliminary data.</text>
</comment>
<proteinExistence type="predicted"/>
<evidence type="ECO:0000313" key="2">
    <source>
        <dbReference type="Proteomes" id="UP001271792"/>
    </source>
</evidence>
<name>A0ABU4TNL8_9PSEU</name>